<accession>A0A8S3Y7K2</accession>
<dbReference type="EMBL" id="CAJQZP010001531">
    <property type="protein sequence ID" value="CAG5052526.1"/>
    <property type="molecule type" value="Genomic_DNA"/>
</dbReference>
<evidence type="ECO:0000313" key="2">
    <source>
        <dbReference type="Proteomes" id="UP000691718"/>
    </source>
</evidence>
<comment type="caution">
    <text evidence="1">The sequence shown here is derived from an EMBL/GenBank/DDBJ whole genome shotgun (WGS) entry which is preliminary data.</text>
</comment>
<gene>
    <name evidence="1" type="ORF">PAPOLLO_LOCUS25390</name>
</gene>
<protein>
    <submittedName>
        <fullName evidence="1">(apollo) hypothetical protein</fullName>
    </submittedName>
</protein>
<name>A0A8S3Y7K2_PARAO</name>
<organism evidence="1 2">
    <name type="scientific">Parnassius apollo</name>
    <name type="common">Apollo butterfly</name>
    <name type="synonym">Papilio apollo</name>
    <dbReference type="NCBI Taxonomy" id="110799"/>
    <lineage>
        <taxon>Eukaryota</taxon>
        <taxon>Metazoa</taxon>
        <taxon>Ecdysozoa</taxon>
        <taxon>Arthropoda</taxon>
        <taxon>Hexapoda</taxon>
        <taxon>Insecta</taxon>
        <taxon>Pterygota</taxon>
        <taxon>Neoptera</taxon>
        <taxon>Endopterygota</taxon>
        <taxon>Lepidoptera</taxon>
        <taxon>Glossata</taxon>
        <taxon>Ditrysia</taxon>
        <taxon>Papilionoidea</taxon>
        <taxon>Papilionidae</taxon>
        <taxon>Parnassiinae</taxon>
        <taxon>Parnassini</taxon>
        <taxon>Parnassius</taxon>
        <taxon>Parnassius</taxon>
    </lineage>
</organism>
<dbReference type="Proteomes" id="UP000691718">
    <property type="component" value="Unassembled WGS sequence"/>
</dbReference>
<dbReference type="AlphaFoldDB" id="A0A8S3Y7K2"/>
<keyword evidence="2" id="KW-1185">Reference proteome</keyword>
<reference evidence="1" key="1">
    <citation type="submission" date="2021-04" db="EMBL/GenBank/DDBJ databases">
        <authorList>
            <person name="Tunstrom K."/>
        </authorList>
    </citation>
    <scope>NUCLEOTIDE SEQUENCE</scope>
</reference>
<dbReference type="OrthoDB" id="7490061at2759"/>
<evidence type="ECO:0000313" key="1">
    <source>
        <dbReference type="EMBL" id="CAG5052526.1"/>
    </source>
</evidence>
<sequence>MSECSINEIKDKEQELVNNIEKTDSSNHLPNTSCHIHLEKEDIHKEHTEVIATDTNTNTSLNTPKTQLGNTLPYYIREKNDNYKLVTFKMRRKIIVIADQQGRNICKTLQKLIGDNFLVTCYWKPGAKIQEVLQTEKNEICKLTKNDYVVVLGGVNENNPYEFEFCIRSWLYSVTNTNVIFTEIPYNRNLNIGKLNYTTSTQTDNIEMVDTCTQSDDILKDNIIEEITPRHENMTHSGKNLFRI</sequence>
<proteinExistence type="predicted"/>